<reference evidence="4 5" key="1">
    <citation type="submission" date="2018-08" db="EMBL/GenBank/DDBJ databases">
        <title>A genome reference for cultivated species of the human gut microbiota.</title>
        <authorList>
            <person name="Zou Y."/>
            <person name="Xue W."/>
            <person name="Luo G."/>
        </authorList>
    </citation>
    <scope>NUCLEOTIDE SEQUENCE [LARGE SCALE GENOMIC DNA]</scope>
    <source>
        <strain evidence="4 5">AM29-10</strain>
    </source>
</reference>
<dbReference type="AlphaFoldDB" id="A0A414IRZ6"/>
<dbReference type="Pfam" id="PF13817">
    <property type="entry name" value="DDE_Tnp_IS66_C"/>
    <property type="match status" value="1"/>
</dbReference>
<dbReference type="PANTHER" id="PTHR33678:SF1">
    <property type="entry name" value="BLL1576 PROTEIN"/>
    <property type="match status" value="1"/>
</dbReference>
<dbReference type="RefSeq" id="WP_117997760.1">
    <property type="nucleotide sequence ID" value="NZ_QRWI01000014.1"/>
</dbReference>
<dbReference type="EMBL" id="QSKC01000014">
    <property type="protein sequence ID" value="RHE31280.1"/>
    <property type="molecule type" value="Genomic_DNA"/>
</dbReference>
<dbReference type="NCBIfam" id="NF033517">
    <property type="entry name" value="transpos_IS66"/>
    <property type="match status" value="1"/>
</dbReference>
<feature type="domain" description="Transposase IS66 central" evidence="2">
    <location>
        <begin position="182"/>
        <end position="476"/>
    </location>
</feature>
<name>A0A414IRZ6_9FIRM</name>
<evidence type="ECO:0000313" key="4">
    <source>
        <dbReference type="EMBL" id="RHE31280.1"/>
    </source>
</evidence>
<dbReference type="Pfam" id="PF03050">
    <property type="entry name" value="DDE_Tnp_IS66"/>
    <property type="match status" value="1"/>
</dbReference>
<evidence type="ECO:0000313" key="5">
    <source>
        <dbReference type="Proteomes" id="UP000285290"/>
    </source>
</evidence>
<dbReference type="Proteomes" id="UP000285290">
    <property type="component" value="Unassembled WGS sequence"/>
</dbReference>
<organism evidence="4 5">
    <name type="scientific">Agathobacter rectalis</name>
    <dbReference type="NCBI Taxonomy" id="39491"/>
    <lineage>
        <taxon>Bacteria</taxon>
        <taxon>Bacillati</taxon>
        <taxon>Bacillota</taxon>
        <taxon>Clostridia</taxon>
        <taxon>Lachnospirales</taxon>
        <taxon>Lachnospiraceae</taxon>
        <taxon>Agathobacter</taxon>
    </lineage>
</organism>
<protein>
    <submittedName>
        <fullName evidence="4">IS66 family transposase</fullName>
    </submittedName>
</protein>
<dbReference type="InterPro" id="IPR052344">
    <property type="entry name" value="Transposase-related"/>
</dbReference>
<feature type="domain" description="Transposase IS66 C-terminal" evidence="3">
    <location>
        <begin position="483"/>
        <end position="527"/>
    </location>
</feature>
<proteinExistence type="predicted"/>
<evidence type="ECO:0000259" key="3">
    <source>
        <dbReference type="Pfam" id="PF13817"/>
    </source>
</evidence>
<gene>
    <name evidence="4" type="ORF">DW753_10855</name>
</gene>
<sequence>MAQKHTLEELNNCSREELITIVLMMQGQLDALNDNIEKLIEQVRIANNYRFGRHTESLKSIEGQLSFFDEADAAYDESSREPSAEEVIIAKRANKKGQRNIDLKDFPEEILPPYSVSEEQLDAFYGKGNWRRMPDETYKRLRHEPEAWTVEIHTVEVYVGTDGDHQDEFLRGNRPKDLLRNSIVTPSLLASILNVKYVNSSALHRIEQEFQRNGVNISRQTMSNWIVRCSQMYFPPFVERMKQELLSLHVTQSDETPTQVIADSDHPNSKCYMWVHRSGEFYTRRPIVVYEYQKGRDHQKPLDFYKDYKGVLVTDSLQQYHLVDKKLPDVTNANCWAHARRDFADAVKAADKKEPSSVRQSVVYQALQKIAEFYNADTELKGLSSEERLQKRQELIRPLVGEFFAWVKQQVNDCAVPPKSKTGQGLNFIINQEKYLKVFLEDGDVPIDNSASERAIRTFCLGKKNWMFHNTAKGASASAMVYSISETAKLNNLRPYYYFKYILTELPKLCEEKENIDPEKLDYLMPWSDSLPDECRKPRRQ</sequence>
<comment type="caution">
    <text evidence="4">The sequence shown here is derived from an EMBL/GenBank/DDBJ whole genome shotgun (WGS) entry which is preliminary data.</text>
</comment>
<dbReference type="InterPro" id="IPR039552">
    <property type="entry name" value="IS66_C"/>
</dbReference>
<keyword evidence="1" id="KW-0175">Coiled coil</keyword>
<evidence type="ECO:0000256" key="1">
    <source>
        <dbReference type="SAM" id="Coils"/>
    </source>
</evidence>
<evidence type="ECO:0000259" key="2">
    <source>
        <dbReference type="Pfam" id="PF03050"/>
    </source>
</evidence>
<feature type="coiled-coil region" evidence="1">
    <location>
        <begin position="22"/>
        <end position="49"/>
    </location>
</feature>
<dbReference type="InterPro" id="IPR004291">
    <property type="entry name" value="Transposase_IS66_central"/>
</dbReference>
<accession>A0A414IRZ6</accession>
<dbReference type="PANTHER" id="PTHR33678">
    <property type="entry name" value="BLL1576 PROTEIN"/>
    <property type="match status" value="1"/>
</dbReference>